<proteinExistence type="predicted"/>
<organism evidence="1 2">
    <name type="scientific">Vespula vulgaris</name>
    <name type="common">Yellow jacket</name>
    <name type="synonym">Wasp</name>
    <dbReference type="NCBI Taxonomy" id="7454"/>
    <lineage>
        <taxon>Eukaryota</taxon>
        <taxon>Metazoa</taxon>
        <taxon>Ecdysozoa</taxon>
        <taxon>Arthropoda</taxon>
        <taxon>Hexapoda</taxon>
        <taxon>Insecta</taxon>
        <taxon>Pterygota</taxon>
        <taxon>Neoptera</taxon>
        <taxon>Endopterygota</taxon>
        <taxon>Hymenoptera</taxon>
        <taxon>Apocrita</taxon>
        <taxon>Aculeata</taxon>
        <taxon>Vespoidea</taxon>
        <taxon>Vespidae</taxon>
        <taxon>Vespinae</taxon>
        <taxon>Vespula</taxon>
    </lineage>
</organism>
<protein>
    <submittedName>
        <fullName evidence="1">Uncharacterized protein</fullName>
    </submittedName>
</protein>
<gene>
    <name evidence="1" type="ORF">HZH66_010458</name>
</gene>
<sequence>MINWMEMLELRFTSITKSAKTRSHIVLERLNIYPESNDAEESRLANCPNECLLLMNDVKLLLSTCGMKLLYGLL</sequence>
<comment type="caution">
    <text evidence="1">The sequence shown here is derived from an EMBL/GenBank/DDBJ whole genome shotgun (WGS) entry which is preliminary data.</text>
</comment>
<dbReference type="EMBL" id="JACSEA010000011">
    <property type="protein sequence ID" value="KAF7389321.1"/>
    <property type="molecule type" value="Genomic_DNA"/>
</dbReference>
<dbReference type="AlphaFoldDB" id="A0A834JKT6"/>
<evidence type="ECO:0000313" key="1">
    <source>
        <dbReference type="EMBL" id="KAF7389321.1"/>
    </source>
</evidence>
<keyword evidence="2" id="KW-1185">Reference proteome</keyword>
<evidence type="ECO:0000313" key="2">
    <source>
        <dbReference type="Proteomes" id="UP000614350"/>
    </source>
</evidence>
<dbReference type="Proteomes" id="UP000614350">
    <property type="component" value="Unassembled WGS sequence"/>
</dbReference>
<reference evidence="1" key="1">
    <citation type="journal article" date="2020" name="G3 (Bethesda)">
        <title>High-Quality Assemblies for Three Invasive Social Wasps from the &lt;i&gt;Vespula&lt;/i&gt; Genus.</title>
        <authorList>
            <person name="Harrop T.W.R."/>
            <person name="Guhlin J."/>
            <person name="McLaughlin G.M."/>
            <person name="Permina E."/>
            <person name="Stockwell P."/>
            <person name="Gilligan J."/>
            <person name="Le Lec M.F."/>
            <person name="Gruber M.A.M."/>
            <person name="Quinn O."/>
            <person name="Lovegrove M."/>
            <person name="Duncan E.J."/>
            <person name="Remnant E.J."/>
            <person name="Van Eeckhoven J."/>
            <person name="Graham B."/>
            <person name="Knapp R.A."/>
            <person name="Langford K.W."/>
            <person name="Kronenberg Z."/>
            <person name="Press M.O."/>
            <person name="Eacker S.M."/>
            <person name="Wilson-Rankin E.E."/>
            <person name="Purcell J."/>
            <person name="Lester P.J."/>
            <person name="Dearden P.K."/>
        </authorList>
    </citation>
    <scope>NUCLEOTIDE SEQUENCE</scope>
    <source>
        <strain evidence="1">Marl-1</strain>
    </source>
</reference>
<accession>A0A834JKT6</accession>
<name>A0A834JKT6_VESVU</name>